<protein>
    <submittedName>
        <fullName evidence="3">Fructosamine kinase</fullName>
    </submittedName>
</protein>
<accession>A0A318D6A6</accession>
<dbReference type="RefSeq" id="WP_110201633.1">
    <property type="nucleotide sequence ID" value="NZ_QICH01000003.1"/>
</dbReference>
<dbReference type="Pfam" id="PF03881">
    <property type="entry name" value="Fructosamin_kin"/>
    <property type="match status" value="1"/>
</dbReference>
<dbReference type="Gene3D" id="3.90.1200.10">
    <property type="match status" value="1"/>
</dbReference>
<dbReference type="AlphaFoldDB" id="A0A318D6A6"/>
<dbReference type="PANTHER" id="PTHR12149:SF8">
    <property type="entry name" value="PROTEIN-RIBULOSAMINE 3-KINASE"/>
    <property type="match status" value="1"/>
</dbReference>
<dbReference type="Proteomes" id="UP000247689">
    <property type="component" value="Unassembled WGS sequence"/>
</dbReference>
<dbReference type="GO" id="GO:0016301">
    <property type="term" value="F:kinase activity"/>
    <property type="evidence" value="ECO:0007669"/>
    <property type="project" value="UniProtKB-UniRule"/>
</dbReference>
<organism evidence="3 4">
    <name type="scientific">Kangiella spongicola</name>
    <dbReference type="NCBI Taxonomy" id="796379"/>
    <lineage>
        <taxon>Bacteria</taxon>
        <taxon>Pseudomonadati</taxon>
        <taxon>Pseudomonadota</taxon>
        <taxon>Gammaproteobacteria</taxon>
        <taxon>Kangiellales</taxon>
        <taxon>Kangiellaceae</taxon>
        <taxon>Kangiella</taxon>
    </lineage>
</organism>
<keyword evidence="2" id="KW-0808">Transferase</keyword>
<sequence>MTFIKINNSRYKDQLIKEAEGLELLRETIESNDINLRVPRVLSVDDKRLELEAIDSASPSDKQMAQLGKELAKLHSIKHERYGFETNNFIGLNPQLNGYSTNWGAFFYEKRLNYQVNMIDSTQVREYFQTILSEQKDVLINCLNQHCEYPSLVHGDLWSGNVMFDKQDVWLIDPAVYFADREVDLAMTEMFGGFNHHFYDAYDEALPRSREYDFKKVIYNLYHYLNHYNLFGEGYLSACQRVLKFIKQL</sequence>
<evidence type="ECO:0000313" key="3">
    <source>
        <dbReference type="EMBL" id="PXF62724.1"/>
    </source>
</evidence>
<keyword evidence="4" id="KW-1185">Reference proteome</keyword>
<comment type="similarity">
    <text evidence="1 2">Belongs to the fructosamine kinase family.</text>
</comment>
<gene>
    <name evidence="3" type="ORF">DL796_10385</name>
</gene>
<evidence type="ECO:0000256" key="1">
    <source>
        <dbReference type="ARBA" id="ARBA00009460"/>
    </source>
</evidence>
<dbReference type="InterPro" id="IPR016477">
    <property type="entry name" value="Fructo-/Ketosamine-3-kinase"/>
</dbReference>
<proteinExistence type="inferred from homology"/>
<evidence type="ECO:0000313" key="4">
    <source>
        <dbReference type="Proteomes" id="UP000247689"/>
    </source>
</evidence>
<comment type="caution">
    <text evidence="3">The sequence shown here is derived from an EMBL/GenBank/DDBJ whole genome shotgun (WGS) entry which is preliminary data.</text>
</comment>
<reference evidence="3 4" key="1">
    <citation type="submission" date="2018-05" db="EMBL/GenBank/DDBJ databases">
        <title>Kangiella spongicola genome sequence.</title>
        <authorList>
            <person name="Maclea K.S."/>
            <person name="Goen A.E."/>
            <person name="Kelley C."/>
            <person name="Underriner A."/>
            <person name="Silverwood T."/>
            <person name="Trachtenberg A.M."/>
        </authorList>
    </citation>
    <scope>NUCLEOTIDE SEQUENCE [LARGE SCALE GENOMIC DNA]</scope>
    <source>
        <strain evidence="3 4">ATCC BAA-2076</strain>
    </source>
</reference>
<dbReference type="EMBL" id="QICH01000003">
    <property type="protein sequence ID" value="PXF62724.1"/>
    <property type="molecule type" value="Genomic_DNA"/>
</dbReference>
<evidence type="ECO:0000256" key="2">
    <source>
        <dbReference type="PIRNR" id="PIRNR006221"/>
    </source>
</evidence>
<dbReference type="PANTHER" id="PTHR12149">
    <property type="entry name" value="FRUCTOSAMINE 3 KINASE-RELATED PROTEIN"/>
    <property type="match status" value="1"/>
</dbReference>
<dbReference type="OrthoDB" id="5291879at2"/>
<name>A0A318D6A6_9GAMM</name>
<dbReference type="SUPFAM" id="SSF56112">
    <property type="entry name" value="Protein kinase-like (PK-like)"/>
    <property type="match status" value="1"/>
</dbReference>
<dbReference type="InterPro" id="IPR011009">
    <property type="entry name" value="Kinase-like_dom_sf"/>
</dbReference>
<keyword evidence="2 3" id="KW-0418">Kinase</keyword>
<dbReference type="PIRSF" id="PIRSF006221">
    <property type="entry name" value="Ketosamine-3-kinase"/>
    <property type="match status" value="1"/>
</dbReference>